<dbReference type="PROSITE" id="PS51371">
    <property type="entry name" value="CBS"/>
    <property type="match status" value="4"/>
</dbReference>
<protein>
    <recommendedName>
        <fullName evidence="5">CBS domain-containing protein</fullName>
    </recommendedName>
</protein>
<keyword evidence="7" id="KW-1185">Reference proteome</keyword>
<dbReference type="Pfam" id="PF00571">
    <property type="entry name" value="CBS"/>
    <property type="match status" value="4"/>
</dbReference>
<feature type="domain" description="CBS" evidence="5">
    <location>
        <begin position="270"/>
        <end position="324"/>
    </location>
</feature>
<evidence type="ECO:0000313" key="6">
    <source>
        <dbReference type="EMBL" id="KAJ5068849.1"/>
    </source>
</evidence>
<dbReference type="PANTHER" id="PTHR13780">
    <property type="entry name" value="AMP-ACTIVATED PROTEIN KINASE, GAMMA REGULATORY SUBUNIT"/>
    <property type="match status" value="1"/>
</dbReference>
<dbReference type="EMBL" id="JAPDFW010000112">
    <property type="protein sequence ID" value="KAJ5068849.1"/>
    <property type="molecule type" value="Genomic_DNA"/>
</dbReference>
<keyword evidence="2" id="KW-0677">Repeat</keyword>
<feature type="domain" description="CBS" evidence="5">
    <location>
        <begin position="43"/>
        <end position="105"/>
    </location>
</feature>
<name>A0A9Q0R7L3_ANAIG</name>
<feature type="domain" description="CBS" evidence="5">
    <location>
        <begin position="123"/>
        <end position="181"/>
    </location>
</feature>
<evidence type="ECO:0000256" key="2">
    <source>
        <dbReference type="ARBA" id="ARBA00022737"/>
    </source>
</evidence>
<dbReference type="PANTHER" id="PTHR13780:SF35">
    <property type="entry name" value="LD22662P"/>
    <property type="match status" value="1"/>
</dbReference>
<evidence type="ECO:0000259" key="5">
    <source>
        <dbReference type="PROSITE" id="PS51371"/>
    </source>
</evidence>
<dbReference type="AlphaFoldDB" id="A0A9Q0R7L3"/>
<keyword evidence="3 4" id="KW-0129">CBS domain</keyword>
<accession>A0A9Q0R7L3</accession>
<dbReference type="OMA" id="TASIHPF"/>
<reference evidence="6" key="1">
    <citation type="submission" date="2022-10" db="EMBL/GenBank/DDBJ databases">
        <title>Novel sulphate-reducing endosymbionts in the free-living metamonad Anaeramoeba.</title>
        <authorList>
            <person name="Jerlstrom-Hultqvist J."/>
            <person name="Cepicka I."/>
            <person name="Gallot-Lavallee L."/>
            <person name="Salas-Leiva D."/>
            <person name="Curtis B.A."/>
            <person name="Zahonova K."/>
            <person name="Pipaliya S."/>
            <person name="Dacks J."/>
            <person name="Roger A.J."/>
        </authorList>
    </citation>
    <scope>NUCLEOTIDE SEQUENCE</scope>
    <source>
        <strain evidence="6">BMAN</strain>
    </source>
</reference>
<evidence type="ECO:0000256" key="4">
    <source>
        <dbReference type="PROSITE-ProRule" id="PRU00703"/>
    </source>
</evidence>
<dbReference type="Proteomes" id="UP001149090">
    <property type="component" value="Unassembled WGS sequence"/>
</dbReference>
<evidence type="ECO:0000256" key="1">
    <source>
        <dbReference type="ARBA" id="ARBA00006750"/>
    </source>
</evidence>
<feature type="domain" description="CBS" evidence="5">
    <location>
        <begin position="195"/>
        <end position="255"/>
    </location>
</feature>
<comment type="caution">
    <text evidence="6">The sequence shown here is derived from an EMBL/GenBank/DDBJ whole genome shotgun (WGS) entry which is preliminary data.</text>
</comment>
<dbReference type="SUPFAM" id="SSF54631">
    <property type="entry name" value="CBS-domain pair"/>
    <property type="match status" value="2"/>
</dbReference>
<sequence length="324" mass="37553">MQNNKENKEKQEKKEIINEPIDELDFIRRIIANFLRLHKCYDLIPQSGKVVVIDTNLRLKYAFQALAEQQYQSAPLWDSENNKYIGMLTVTDVVDIVCYFYEQKKIHEMNNCTISQWRKIKKMPGQLISIYPQTRMFDAIKQLSEKHFHRLPIIDPDSPSTILYVIKHIHVLRFVVDNLELIHPALNKTLGEFKIGRFDSIISVTSDQPLIEVLRLLSEKRISGVPVVSENNELVDVFSRSDITDFIVNESLDDLNISISEALAQKRKRLSSEFILYSCTLETTIREVILKIAEINVSRLVCIDKDNKVIGVISITDLLEFFIV</sequence>
<dbReference type="InterPro" id="IPR046342">
    <property type="entry name" value="CBS_dom_sf"/>
</dbReference>
<proteinExistence type="inferred from homology"/>
<organism evidence="6 7">
    <name type="scientific">Anaeramoeba ignava</name>
    <name type="common">Anaerobic marine amoeba</name>
    <dbReference type="NCBI Taxonomy" id="1746090"/>
    <lineage>
        <taxon>Eukaryota</taxon>
        <taxon>Metamonada</taxon>
        <taxon>Anaeramoebidae</taxon>
        <taxon>Anaeramoeba</taxon>
    </lineage>
</organism>
<dbReference type="Gene3D" id="3.10.580.10">
    <property type="entry name" value="CBS-domain"/>
    <property type="match status" value="2"/>
</dbReference>
<gene>
    <name evidence="6" type="ORF">M0811_12155</name>
</gene>
<evidence type="ECO:0000256" key="3">
    <source>
        <dbReference type="ARBA" id="ARBA00023122"/>
    </source>
</evidence>
<dbReference type="InterPro" id="IPR050511">
    <property type="entry name" value="AMPK_gamma/SDS23_families"/>
</dbReference>
<dbReference type="SMART" id="SM00116">
    <property type="entry name" value="CBS"/>
    <property type="match status" value="4"/>
</dbReference>
<comment type="similarity">
    <text evidence="1">Belongs to the 5'-AMP-activated protein kinase gamma subunit family.</text>
</comment>
<evidence type="ECO:0000313" key="7">
    <source>
        <dbReference type="Proteomes" id="UP001149090"/>
    </source>
</evidence>
<dbReference type="OrthoDB" id="449052at2759"/>
<dbReference type="InterPro" id="IPR000644">
    <property type="entry name" value="CBS_dom"/>
</dbReference>